<proteinExistence type="predicted"/>
<dbReference type="InterPro" id="IPR001623">
    <property type="entry name" value="DnaJ_domain"/>
</dbReference>
<dbReference type="SMART" id="SM00271">
    <property type="entry name" value="DnaJ"/>
    <property type="match status" value="1"/>
</dbReference>
<dbReference type="InterPro" id="IPR018253">
    <property type="entry name" value="DnaJ_domain_CS"/>
</dbReference>
<evidence type="ECO:0000256" key="2">
    <source>
        <dbReference type="SAM" id="MobiDB-lite"/>
    </source>
</evidence>
<evidence type="ECO:0000313" key="5">
    <source>
        <dbReference type="EMBL" id="KAK3265441.1"/>
    </source>
</evidence>
<dbReference type="PROSITE" id="PS00636">
    <property type="entry name" value="DNAJ_1"/>
    <property type="match status" value="1"/>
</dbReference>
<sequence length="220" mass="25437">MNSLKSLPRLIVVCSLVHLALSEDLYDVLGVSKDCTDRELKKAYHKQSLKYHPDKNDDPSAEATFMKVAEAYEILSDSEKRKSYDRFGRSSQGIHFGKSRKKMSKEEQEEMLREAKARFDVFFKKFDEMDLDALVDQVGNQSPKDQSWVEWGVKKVAKWGLRRWGSGIKDLMKNAEREFKVHSTTSQVNEPPASHTSRLKKERTKKKPSVKSETSSREEF</sequence>
<keyword evidence="6" id="KW-1185">Reference proteome</keyword>
<feature type="region of interest" description="Disordered" evidence="2">
    <location>
        <begin position="181"/>
        <end position="220"/>
    </location>
</feature>
<dbReference type="GO" id="GO:0036503">
    <property type="term" value="P:ERAD pathway"/>
    <property type="evidence" value="ECO:0007669"/>
    <property type="project" value="TreeGrafter"/>
</dbReference>
<feature type="compositionally biased region" description="Basic residues" evidence="2">
    <location>
        <begin position="197"/>
        <end position="209"/>
    </location>
</feature>
<evidence type="ECO:0000256" key="3">
    <source>
        <dbReference type="SAM" id="SignalP"/>
    </source>
</evidence>
<feature type="domain" description="J" evidence="4">
    <location>
        <begin position="24"/>
        <end position="88"/>
    </location>
</feature>
<dbReference type="PANTHER" id="PTHR44360:SF1">
    <property type="entry name" value="DNAJ HOMOLOG SUBFAMILY B MEMBER 9"/>
    <property type="match status" value="1"/>
</dbReference>
<dbReference type="GO" id="GO:0005783">
    <property type="term" value="C:endoplasmic reticulum"/>
    <property type="evidence" value="ECO:0007669"/>
    <property type="project" value="TreeGrafter"/>
</dbReference>
<keyword evidence="3" id="KW-0732">Signal</keyword>
<dbReference type="InterPro" id="IPR036869">
    <property type="entry name" value="J_dom_sf"/>
</dbReference>
<name>A0AAE0KYH7_9CHLO</name>
<dbReference type="Proteomes" id="UP001190700">
    <property type="component" value="Unassembled WGS sequence"/>
</dbReference>
<dbReference type="Pfam" id="PF00226">
    <property type="entry name" value="DnaJ"/>
    <property type="match status" value="1"/>
</dbReference>
<dbReference type="AlphaFoldDB" id="A0AAE0KYH7"/>
<accession>A0AAE0KYH7</accession>
<feature type="chain" id="PRO_5042051678" description="J domain-containing protein" evidence="3">
    <location>
        <begin position="23"/>
        <end position="220"/>
    </location>
</feature>
<dbReference type="PANTHER" id="PTHR44360">
    <property type="entry name" value="DNAJ HOMOLOG SUBFAMILY B MEMBER 9"/>
    <property type="match status" value="1"/>
</dbReference>
<gene>
    <name evidence="5" type="ORF">CYMTET_25877</name>
</gene>
<keyword evidence="1" id="KW-0143">Chaperone</keyword>
<comment type="caution">
    <text evidence="5">The sequence shown here is derived from an EMBL/GenBank/DDBJ whole genome shotgun (WGS) entry which is preliminary data.</text>
</comment>
<protein>
    <recommendedName>
        <fullName evidence="4">J domain-containing protein</fullName>
    </recommendedName>
</protein>
<dbReference type="Gene3D" id="1.10.287.110">
    <property type="entry name" value="DnaJ domain"/>
    <property type="match status" value="1"/>
</dbReference>
<dbReference type="EMBL" id="LGRX02013917">
    <property type="protein sequence ID" value="KAK3265441.1"/>
    <property type="molecule type" value="Genomic_DNA"/>
</dbReference>
<dbReference type="InterPro" id="IPR051948">
    <property type="entry name" value="Hsp70_co-chaperone_J-domain"/>
</dbReference>
<organism evidence="5 6">
    <name type="scientific">Cymbomonas tetramitiformis</name>
    <dbReference type="NCBI Taxonomy" id="36881"/>
    <lineage>
        <taxon>Eukaryota</taxon>
        <taxon>Viridiplantae</taxon>
        <taxon>Chlorophyta</taxon>
        <taxon>Pyramimonadophyceae</taxon>
        <taxon>Pyramimonadales</taxon>
        <taxon>Pyramimonadaceae</taxon>
        <taxon>Cymbomonas</taxon>
    </lineage>
</organism>
<dbReference type="PRINTS" id="PR00625">
    <property type="entry name" value="JDOMAIN"/>
</dbReference>
<dbReference type="CDD" id="cd06257">
    <property type="entry name" value="DnaJ"/>
    <property type="match status" value="1"/>
</dbReference>
<dbReference type="PROSITE" id="PS50076">
    <property type="entry name" value="DNAJ_2"/>
    <property type="match status" value="1"/>
</dbReference>
<dbReference type="GO" id="GO:0051087">
    <property type="term" value="F:protein-folding chaperone binding"/>
    <property type="evidence" value="ECO:0007669"/>
    <property type="project" value="TreeGrafter"/>
</dbReference>
<reference evidence="5 6" key="1">
    <citation type="journal article" date="2015" name="Genome Biol. Evol.">
        <title>Comparative Genomics of a Bacterivorous Green Alga Reveals Evolutionary Causalities and Consequences of Phago-Mixotrophic Mode of Nutrition.</title>
        <authorList>
            <person name="Burns J.A."/>
            <person name="Paasch A."/>
            <person name="Narechania A."/>
            <person name="Kim E."/>
        </authorList>
    </citation>
    <scope>NUCLEOTIDE SEQUENCE [LARGE SCALE GENOMIC DNA]</scope>
    <source>
        <strain evidence="5 6">PLY_AMNH</strain>
    </source>
</reference>
<feature type="signal peptide" evidence="3">
    <location>
        <begin position="1"/>
        <end position="22"/>
    </location>
</feature>
<evidence type="ECO:0000256" key="1">
    <source>
        <dbReference type="ARBA" id="ARBA00023186"/>
    </source>
</evidence>
<evidence type="ECO:0000259" key="4">
    <source>
        <dbReference type="PROSITE" id="PS50076"/>
    </source>
</evidence>
<dbReference type="GO" id="GO:0051787">
    <property type="term" value="F:misfolded protein binding"/>
    <property type="evidence" value="ECO:0007669"/>
    <property type="project" value="TreeGrafter"/>
</dbReference>
<evidence type="ECO:0000313" key="6">
    <source>
        <dbReference type="Proteomes" id="UP001190700"/>
    </source>
</evidence>
<dbReference type="SUPFAM" id="SSF46565">
    <property type="entry name" value="Chaperone J-domain"/>
    <property type="match status" value="1"/>
</dbReference>